<dbReference type="EMBL" id="JAEPRE010000187">
    <property type="protein sequence ID" value="KAG2230711.1"/>
    <property type="molecule type" value="Genomic_DNA"/>
</dbReference>
<protein>
    <submittedName>
        <fullName evidence="8">Uncharacterized protein</fullName>
    </submittedName>
</protein>
<dbReference type="Pfam" id="PF00488">
    <property type="entry name" value="MutS_V"/>
    <property type="match status" value="1"/>
</dbReference>
<gene>
    <name evidence="8" type="ORF">INT48_003718</name>
</gene>
<evidence type="ECO:0000256" key="2">
    <source>
        <dbReference type="ARBA" id="ARBA00022741"/>
    </source>
</evidence>
<evidence type="ECO:0000256" key="5">
    <source>
        <dbReference type="ARBA" id="ARBA00023254"/>
    </source>
</evidence>
<evidence type="ECO:0000313" key="9">
    <source>
        <dbReference type="Proteomes" id="UP000613177"/>
    </source>
</evidence>
<keyword evidence="9" id="KW-1185">Reference proteome</keyword>
<accession>A0A8H7SKJ3</accession>
<proteinExistence type="inferred from homology"/>
<dbReference type="AlphaFoldDB" id="A0A8H7SKJ3"/>
<dbReference type="SMART" id="SM00533">
    <property type="entry name" value="MUTSd"/>
    <property type="match status" value="1"/>
</dbReference>
<dbReference type="Gene3D" id="3.40.50.300">
    <property type="entry name" value="P-loop containing nucleotide triphosphate hydrolases"/>
    <property type="match status" value="1"/>
</dbReference>
<dbReference type="GO" id="GO:0005524">
    <property type="term" value="F:ATP binding"/>
    <property type="evidence" value="ECO:0007669"/>
    <property type="project" value="UniProtKB-KW"/>
</dbReference>
<dbReference type="InterPro" id="IPR036187">
    <property type="entry name" value="DNA_mismatch_repair_MutS_sf"/>
</dbReference>
<dbReference type="InterPro" id="IPR000432">
    <property type="entry name" value="DNA_mismatch_repair_MutS_C"/>
</dbReference>
<organism evidence="8 9">
    <name type="scientific">Thamnidium elegans</name>
    <dbReference type="NCBI Taxonomy" id="101142"/>
    <lineage>
        <taxon>Eukaryota</taxon>
        <taxon>Fungi</taxon>
        <taxon>Fungi incertae sedis</taxon>
        <taxon>Mucoromycota</taxon>
        <taxon>Mucoromycotina</taxon>
        <taxon>Mucoromycetes</taxon>
        <taxon>Mucorales</taxon>
        <taxon>Mucorineae</taxon>
        <taxon>Mucoraceae</taxon>
        <taxon>Thamnidium</taxon>
    </lineage>
</organism>
<dbReference type="InterPro" id="IPR027417">
    <property type="entry name" value="P-loop_NTPase"/>
</dbReference>
<dbReference type="InterPro" id="IPR007696">
    <property type="entry name" value="DNA_mismatch_repair_MutS_core"/>
</dbReference>
<dbReference type="GO" id="GO:0030983">
    <property type="term" value="F:mismatched DNA binding"/>
    <property type="evidence" value="ECO:0007669"/>
    <property type="project" value="InterPro"/>
</dbReference>
<evidence type="ECO:0000313" key="8">
    <source>
        <dbReference type="EMBL" id="KAG2230711.1"/>
    </source>
</evidence>
<dbReference type="SMART" id="SM00534">
    <property type="entry name" value="MUTSac"/>
    <property type="match status" value="1"/>
</dbReference>
<keyword evidence="3" id="KW-0067">ATP-binding</keyword>
<evidence type="ECO:0000259" key="6">
    <source>
        <dbReference type="SMART" id="SM00533"/>
    </source>
</evidence>
<dbReference type="SUPFAM" id="SSF48334">
    <property type="entry name" value="DNA repair protein MutS, domain III"/>
    <property type="match status" value="1"/>
</dbReference>
<dbReference type="SUPFAM" id="SSF52540">
    <property type="entry name" value="P-loop containing nucleoside triphosphate hydrolases"/>
    <property type="match status" value="1"/>
</dbReference>
<comment type="caution">
    <text evidence="8">The sequence shown here is derived from an EMBL/GenBank/DDBJ whole genome shotgun (WGS) entry which is preliminary data.</text>
</comment>
<dbReference type="GO" id="GO:0005634">
    <property type="term" value="C:nucleus"/>
    <property type="evidence" value="ECO:0007669"/>
    <property type="project" value="TreeGrafter"/>
</dbReference>
<dbReference type="PANTHER" id="PTHR11361">
    <property type="entry name" value="DNA MISMATCH REPAIR PROTEIN MUTS FAMILY MEMBER"/>
    <property type="match status" value="1"/>
</dbReference>
<dbReference type="GO" id="GO:0140664">
    <property type="term" value="F:ATP-dependent DNA damage sensor activity"/>
    <property type="evidence" value="ECO:0007669"/>
    <property type="project" value="InterPro"/>
</dbReference>
<dbReference type="InterPro" id="IPR045076">
    <property type="entry name" value="MutS"/>
</dbReference>
<dbReference type="GO" id="GO:0007131">
    <property type="term" value="P:reciprocal meiotic recombination"/>
    <property type="evidence" value="ECO:0007669"/>
    <property type="project" value="TreeGrafter"/>
</dbReference>
<dbReference type="Pfam" id="PF05190">
    <property type="entry name" value="MutS_IV"/>
    <property type="match status" value="1"/>
</dbReference>
<evidence type="ECO:0000256" key="1">
    <source>
        <dbReference type="ARBA" id="ARBA00006271"/>
    </source>
</evidence>
<dbReference type="Gene3D" id="1.10.1420.10">
    <property type="match status" value="2"/>
</dbReference>
<evidence type="ECO:0000259" key="7">
    <source>
        <dbReference type="SMART" id="SM00534"/>
    </source>
</evidence>
<keyword evidence="5" id="KW-0469">Meiosis</keyword>
<dbReference type="Pfam" id="PF05192">
    <property type="entry name" value="MutS_III"/>
    <property type="match status" value="1"/>
</dbReference>
<feature type="domain" description="DNA mismatch repair protein MutS core" evidence="6">
    <location>
        <begin position="261"/>
        <end position="563"/>
    </location>
</feature>
<evidence type="ECO:0000256" key="3">
    <source>
        <dbReference type="ARBA" id="ARBA00022840"/>
    </source>
</evidence>
<reference evidence="8" key="1">
    <citation type="submission" date="2021-01" db="EMBL/GenBank/DDBJ databases">
        <title>Metabolic potential, ecology and presence of endohyphal bacteria is reflected in genomic diversity of Mucoromycotina.</title>
        <authorList>
            <person name="Muszewska A."/>
            <person name="Okrasinska A."/>
            <person name="Steczkiewicz K."/>
            <person name="Drgas O."/>
            <person name="Orlowska M."/>
            <person name="Perlinska-Lenart U."/>
            <person name="Aleksandrzak-Piekarczyk T."/>
            <person name="Szatraj K."/>
            <person name="Zielenkiewicz U."/>
            <person name="Pilsyk S."/>
            <person name="Malc E."/>
            <person name="Mieczkowski P."/>
            <person name="Kruszewska J.S."/>
            <person name="Biernat P."/>
            <person name="Pawlowska J."/>
        </authorList>
    </citation>
    <scope>NUCLEOTIDE SEQUENCE</scope>
    <source>
        <strain evidence="8">WA0000018081</strain>
    </source>
</reference>
<dbReference type="GO" id="GO:0006298">
    <property type="term" value="P:mismatch repair"/>
    <property type="evidence" value="ECO:0007669"/>
    <property type="project" value="InterPro"/>
</dbReference>
<dbReference type="InterPro" id="IPR017261">
    <property type="entry name" value="DNA_mismatch_repair_MutS/MSH"/>
</dbReference>
<dbReference type="PIRSF" id="PIRSF037677">
    <property type="entry name" value="DNA_mis_repair_Msh6"/>
    <property type="match status" value="1"/>
</dbReference>
<dbReference type="InterPro" id="IPR007861">
    <property type="entry name" value="DNA_mismatch_repair_MutS_clamp"/>
</dbReference>
<feature type="domain" description="DNA mismatch repair proteins mutS family" evidence="7">
    <location>
        <begin position="579"/>
        <end position="763"/>
    </location>
</feature>
<dbReference type="Proteomes" id="UP000613177">
    <property type="component" value="Unassembled WGS sequence"/>
</dbReference>
<keyword evidence="4" id="KW-0238">DNA-binding</keyword>
<dbReference type="PANTHER" id="PTHR11361:SF21">
    <property type="entry name" value="MUTS PROTEIN HOMOLOG 4"/>
    <property type="match status" value="1"/>
</dbReference>
<sequence length="829" mass="93529">MSSLHNQPIEETLFQSTGNLSQHIELIDTDEINHLVSYTQSTKRILNLTTKSVIPSSVLSDTERINVTGSINYSKGPATVITSKRPPLSKRIMTITEGRGVAIEIGLCVFDINSCEFIISQLADSQTFTRTLQKINLNNPQKIIVASSSMDNPHIGSANEEVGTTLCQWIRRQFPRVPIISLPRRYFNDEEGKSYIRTYGLQEDVIGLLVGVSKKHLFLDEGHLFAERTIKFSYQGAEGTMLIDTITANNLELVSNTTNSHTKNTLLGILDHTLTPMGKRLLRMNILQPPCSIDIIKDRLDAVEELSNHEENIFNIQSYLKQLTDLDYIVSFLTKIPSKIKTKNSITAVQHAEMKLNQVIALKQSIKSIQSIECHLPQILNQNEDERGHILLGTIHKAGINGLLDVARQTYKETTEDIYELVSNYSETYNMPMKLQFSSPSGFYITLASCHLVKLDGQLPEVFINVIKKRKTLQFTTIELLQKNSRINESLTEVYLLSDRIVTELLQIFRDNINIFYKASEAIALLDMLTCLAVCNISSDYVRPEFSNTMAIKAGRNPILDHILSFPLVPNDTFASLSSSFQFITGPNMSGKSTYLRQLALLVIMAQLGSFVPAEYASFRLTDQLLSRLANDNTFTDIGTSSFMSEMRETSYILQNVTSTSLVIIDELGRSTSPSDALGITGAVCEYLIRTRLAKTLKVYPNVVSLQFKVQVTKNNNNTCTVNYQYKIEDGHLSSGNHYYGLQTAQILRLPQEVLSCAYIIVKELKTERLKREKPYSDIAKDVTEERKLLWFADKILQLAHANMNSQQLYNHMLSLKNDIWKEEESLIA</sequence>
<keyword evidence="2" id="KW-0547">Nucleotide-binding</keyword>
<name>A0A8H7SKJ3_9FUNG</name>
<comment type="similarity">
    <text evidence="1">Belongs to the DNA mismatch repair MutS family.</text>
</comment>
<evidence type="ECO:0000256" key="4">
    <source>
        <dbReference type="ARBA" id="ARBA00023125"/>
    </source>
</evidence>